<evidence type="ECO:0000256" key="3">
    <source>
        <dbReference type="ARBA" id="ARBA00022692"/>
    </source>
</evidence>
<feature type="transmembrane region" description="Helical" evidence="6">
    <location>
        <begin position="135"/>
        <end position="153"/>
    </location>
</feature>
<evidence type="ECO:0000256" key="6">
    <source>
        <dbReference type="SAM" id="Phobius"/>
    </source>
</evidence>
<dbReference type="AlphaFoldDB" id="A0A549T7H8"/>
<dbReference type="GO" id="GO:0005886">
    <property type="term" value="C:plasma membrane"/>
    <property type="evidence" value="ECO:0007669"/>
    <property type="project" value="UniProtKB-SubCell"/>
</dbReference>
<accession>A0A549T7H8</accession>
<dbReference type="GO" id="GO:0009055">
    <property type="term" value="F:electron transfer activity"/>
    <property type="evidence" value="ECO:0007669"/>
    <property type="project" value="InterPro"/>
</dbReference>
<keyword evidence="3 6" id="KW-0812">Transmembrane</keyword>
<dbReference type="InterPro" id="IPR016174">
    <property type="entry name" value="Di-haem_cyt_TM"/>
</dbReference>
<keyword evidence="4 6" id="KW-1133">Transmembrane helix</keyword>
<evidence type="ECO:0000313" key="8">
    <source>
        <dbReference type="EMBL" id="TRL37829.1"/>
    </source>
</evidence>
<proteinExistence type="predicted"/>
<comment type="caution">
    <text evidence="8">The sequence shown here is derived from an EMBL/GenBank/DDBJ whole genome shotgun (WGS) entry which is preliminary data.</text>
</comment>
<dbReference type="PANTHER" id="PTHR30485">
    <property type="entry name" value="NI/FE-HYDROGENASE 1 B-TYPE CYTOCHROME SUBUNIT"/>
    <property type="match status" value="1"/>
</dbReference>
<dbReference type="Pfam" id="PF01292">
    <property type="entry name" value="Ni_hydr_CYTB"/>
    <property type="match status" value="1"/>
</dbReference>
<feature type="transmembrane region" description="Helical" evidence="6">
    <location>
        <begin position="95"/>
        <end position="115"/>
    </location>
</feature>
<dbReference type="GO" id="GO:0020037">
    <property type="term" value="F:heme binding"/>
    <property type="evidence" value="ECO:0007669"/>
    <property type="project" value="TreeGrafter"/>
</dbReference>
<evidence type="ECO:0000259" key="7">
    <source>
        <dbReference type="Pfam" id="PF01292"/>
    </source>
</evidence>
<evidence type="ECO:0000256" key="1">
    <source>
        <dbReference type="ARBA" id="ARBA00004651"/>
    </source>
</evidence>
<evidence type="ECO:0000256" key="4">
    <source>
        <dbReference type="ARBA" id="ARBA00022989"/>
    </source>
</evidence>
<keyword evidence="9" id="KW-1185">Reference proteome</keyword>
<dbReference type="GO" id="GO:0022904">
    <property type="term" value="P:respiratory electron transport chain"/>
    <property type="evidence" value="ECO:0007669"/>
    <property type="project" value="InterPro"/>
</dbReference>
<name>A0A549T7H8_9HYPH</name>
<dbReference type="InterPro" id="IPR051542">
    <property type="entry name" value="Hydrogenase_cytochrome"/>
</dbReference>
<organism evidence="8 9">
    <name type="scientific">Rhizobium straminoryzae</name>
    <dbReference type="NCBI Taxonomy" id="1387186"/>
    <lineage>
        <taxon>Bacteria</taxon>
        <taxon>Pseudomonadati</taxon>
        <taxon>Pseudomonadota</taxon>
        <taxon>Alphaproteobacteria</taxon>
        <taxon>Hyphomicrobiales</taxon>
        <taxon>Rhizobiaceae</taxon>
        <taxon>Rhizobium/Agrobacterium group</taxon>
        <taxon>Rhizobium</taxon>
    </lineage>
</organism>
<feature type="domain" description="Cytochrome b561 bacterial/Ni-hydrogenase" evidence="7">
    <location>
        <begin position="7"/>
        <end position="166"/>
    </location>
</feature>
<comment type="subcellular location">
    <subcellularLocation>
        <location evidence="1">Cell membrane</location>
        <topology evidence="1">Multi-pass membrane protein</topology>
    </subcellularLocation>
</comment>
<protein>
    <submittedName>
        <fullName evidence="8">Cytochrome B</fullName>
    </submittedName>
</protein>
<dbReference type="Gene3D" id="1.20.950.20">
    <property type="entry name" value="Transmembrane di-heme cytochromes, Chain C"/>
    <property type="match status" value="1"/>
</dbReference>
<dbReference type="InterPro" id="IPR011577">
    <property type="entry name" value="Cyt_b561_bac/Ni-Hgenase"/>
</dbReference>
<feature type="transmembrane region" description="Helical" evidence="6">
    <location>
        <begin position="12"/>
        <end position="30"/>
    </location>
</feature>
<reference evidence="8 9" key="1">
    <citation type="submission" date="2019-07" db="EMBL/GenBank/DDBJ databases">
        <title>Ln-dependent methylotrophs.</title>
        <authorList>
            <person name="Tani A."/>
        </authorList>
    </citation>
    <scope>NUCLEOTIDE SEQUENCE [LARGE SCALE GENOMIC DNA]</scope>
    <source>
        <strain evidence="8 9">SM12</strain>
    </source>
</reference>
<keyword evidence="5 6" id="KW-0472">Membrane</keyword>
<evidence type="ECO:0000256" key="2">
    <source>
        <dbReference type="ARBA" id="ARBA00022475"/>
    </source>
</evidence>
<feature type="transmembrane region" description="Helical" evidence="6">
    <location>
        <begin position="42"/>
        <end position="62"/>
    </location>
</feature>
<dbReference type="SUPFAM" id="SSF81342">
    <property type="entry name" value="Transmembrane di-heme cytochromes"/>
    <property type="match status" value="1"/>
</dbReference>
<gene>
    <name evidence="8" type="ORF">FNA46_14555</name>
</gene>
<evidence type="ECO:0000313" key="9">
    <source>
        <dbReference type="Proteomes" id="UP000316801"/>
    </source>
</evidence>
<sequence>MTGTVKVWSPLVRFFHWGLVASVAVAWFSSEGLRNLHEFVGYAAAGLIALRLVLGLAGGRYARFRQFVRSPRETLAYLRDVLAHREARYIGHNPLGAVMVLFLLALIGGIALTGWMQTTDAFWGVEWVEETHEAAVNVLLLAVTLHVLGVIHASRRHSENLVQAMIIGRKRAPAGSDRA</sequence>
<dbReference type="EMBL" id="VJMG01000038">
    <property type="protein sequence ID" value="TRL37829.1"/>
    <property type="molecule type" value="Genomic_DNA"/>
</dbReference>
<keyword evidence="2" id="KW-1003">Cell membrane</keyword>
<evidence type="ECO:0000256" key="5">
    <source>
        <dbReference type="ARBA" id="ARBA00023136"/>
    </source>
</evidence>
<dbReference type="Proteomes" id="UP000316801">
    <property type="component" value="Unassembled WGS sequence"/>
</dbReference>
<dbReference type="PANTHER" id="PTHR30485:SF2">
    <property type="entry name" value="BLL0597 PROTEIN"/>
    <property type="match status" value="1"/>
</dbReference>
<dbReference type="RefSeq" id="WP_143125935.1">
    <property type="nucleotide sequence ID" value="NZ_VJMG01000038.1"/>
</dbReference>